<keyword evidence="8 14" id="KW-0227">DNA damage</keyword>
<dbReference type="Pfam" id="PF00633">
    <property type="entry name" value="HHH"/>
    <property type="match status" value="1"/>
</dbReference>
<dbReference type="SUPFAM" id="SSF48150">
    <property type="entry name" value="DNA-glycosylase"/>
    <property type="match status" value="1"/>
</dbReference>
<dbReference type="GO" id="GO:0032357">
    <property type="term" value="F:oxidized purine DNA binding"/>
    <property type="evidence" value="ECO:0007669"/>
    <property type="project" value="TreeGrafter"/>
</dbReference>
<evidence type="ECO:0000313" key="17">
    <source>
        <dbReference type="Proteomes" id="UP000611762"/>
    </source>
</evidence>
<dbReference type="GO" id="GO:0034039">
    <property type="term" value="F:8-oxo-7,8-dihydroguanine DNA N-glycosylase activity"/>
    <property type="evidence" value="ECO:0007669"/>
    <property type="project" value="TreeGrafter"/>
</dbReference>
<keyword evidence="9" id="KW-0378">Hydrolase</keyword>
<evidence type="ECO:0000256" key="1">
    <source>
        <dbReference type="ARBA" id="ARBA00000843"/>
    </source>
</evidence>
<evidence type="ECO:0000256" key="5">
    <source>
        <dbReference type="ARBA" id="ARBA00022023"/>
    </source>
</evidence>
<dbReference type="PANTHER" id="PTHR42944:SF1">
    <property type="entry name" value="ADENINE DNA GLYCOSYLASE"/>
    <property type="match status" value="1"/>
</dbReference>
<keyword evidence="7" id="KW-0479">Metal-binding</keyword>
<dbReference type="InterPro" id="IPR015797">
    <property type="entry name" value="NUDIX_hydrolase-like_dom_sf"/>
</dbReference>
<evidence type="ECO:0000259" key="15">
    <source>
        <dbReference type="SMART" id="SM00478"/>
    </source>
</evidence>
<comment type="similarity">
    <text evidence="3 14">Belongs to the Nth/MutY family.</text>
</comment>
<dbReference type="GO" id="GO:0035485">
    <property type="term" value="F:adenine/guanine mispair binding"/>
    <property type="evidence" value="ECO:0007669"/>
    <property type="project" value="TreeGrafter"/>
</dbReference>
<dbReference type="InterPro" id="IPR003265">
    <property type="entry name" value="HhH-GPD_domain"/>
</dbReference>
<keyword evidence="10 14" id="KW-0408">Iron</keyword>
<keyword evidence="6" id="KW-0004">4Fe-4S</keyword>
<keyword evidence="12" id="KW-0234">DNA repair</keyword>
<dbReference type="InterPro" id="IPR000445">
    <property type="entry name" value="HhH_motif"/>
</dbReference>
<dbReference type="CDD" id="cd03431">
    <property type="entry name" value="NUDIX_DNA_Glycosylase_C-MutY"/>
    <property type="match status" value="1"/>
</dbReference>
<evidence type="ECO:0000256" key="9">
    <source>
        <dbReference type="ARBA" id="ARBA00022801"/>
    </source>
</evidence>
<evidence type="ECO:0000256" key="13">
    <source>
        <dbReference type="ARBA" id="ARBA00023295"/>
    </source>
</evidence>
<keyword evidence="13 14" id="KW-0326">Glycosidase</keyword>
<dbReference type="SUPFAM" id="SSF55811">
    <property type="entry name" value="Nudix"/>
    <property type="match status" value="1"/>
</dbReference>
<dbReference type="InterPro" id="IPR011257">
    <property type="entry name" value="DNA_glycosylase"/>
</dbReference>
<name>A0A926DJG8_9FIRM</name>
<dbReference type="RefSeq" id="WP_249311190.1">
    <property type="nucleotide sequence ID" value="NZ_JACRSU010000001.1"/>
</dbReference>
<dbReference type="SMART" id="SM00478">
    <property type="entry name" value="ENDO3c"/>
    <property type="match status" value="1"/>
</dbReference>
<dbReference type="EC" id="3.2.2.31" evidence="4 14"/>
<dbReference type="GO" id="GO:0046872">
    <property type="term" value="F:metal ion binding"/>
    <property type="evidence" value="ECO:0007669"/>
    <property type="project" value="UniProtKB-UniRule"/>
</dbReference>
<dbReference type="EMBL" id="JACRSU010000001">
    <property type="protein sequence ID" value="MBC8540055.1"/>
    <property type="molecule type" value="Genomic_DNA"/>
</dbReference>
<evidence type="ECO:0000256" key="14">
    <source>
        <dbReference type="RuleBase" id="RU365096"/>
    </source>
</evidence>
<dbReference type="NCBIfam" id="TIGR01084">
    <property type="entry name" value="mutY"/>
    <property type="match status" value="1"/>
</dbReference>
<dbReference type="Pfam" id="PF14815">
    <property type="entry name" value="NUDIX_4"/>
    <property type="match status" value="1"/>
</dbReference>
<evidence type="ECO:0000256" key="4">
    <source>
        <dbReference type="ARBA" id="ARBA00012045"/>
    </source>
</evidence>
<proteinExistence type="inferred from homology"/>
<keyword evidence="17" id="KW-1185">Reference proteome</keyword>
<evidence type="ECO:0000256" key="10">
    <source>
        <dbReference type="ARBA" id="ARBA00023004"/>
    </source>
</evidence>
<dbReference type="AlphaFoldDB" id="A0A926DJG8"/>
<dbReference type="Proteomes" id="UP000611762">
    <property type="component" value="Unassembled WGS sequence"/>
</dbReference>
<dbReference type="Pfam" id="PF00730">
    <property type="entry name" value="HhH-GPD"/>
    <property type="match status" value="1"/>
</dbReference>
<dbReference type="GO" id="GO:0006298">
    <property type="term" value="P:mismatch repair"/>
    <property type="evidence" value="ECO:0007669"/>
    <property type="project" value="TreeGrafter"/>
</dbReference>
<feature type="domain" description="HhH-GPD" evidence="15">
    <location>
        <begin position="44"/>
        <end position="195"/>
    </location>
</feature>
<evidence type="ECO:0000313" key="16">
    <source>
        <dbReference type="EMBL" id="MBC8540055.1"/>
    </source>
</evidence>
<sequence>MEETIKKQIARLPEALLAWYEKNARPLPWRETTDPYRVWLSEIMLQQTRVEAVKQYYTRFLNDLPTISALAAAPDDQLFKLWEGLGYYTRAKNLKKAAITIVEKFGGVFPQTYEDILSLPGVGDYTAGAVASICFNLPTPAVDGNVLRVVTRITELFAPIHQPAVKKEISRALAACYPKGRCGDFTQSLMELGATVCIPNGAPNCSVCPANGFCRAHANGTQLALPVRPAKAARKKEKRTVFLLKCGGKIALNKRPEQGLLAGMWELPNVLGALTVNQAASMLEEEGFAPANILQSAKRKHIFTHIEWDMTCYCFRVKNNVNSLIWVTQDQLLNEIALPTAFKKFLELI</sequence>
<dbReference type="InterPro" id="IPR005760">
    <property type="entry name" value="A/G_AdeGlyc_MutY"/>
</dbReference>
<dbReference type="CDD" id="cd00056">
    <property type="entry name" value="ENDO3c"/>
    <property type="match status" value="1"/>
</dbReference>
<reference evidence="16" key="1">
    <citation type="submission" date="2020-08" db="EMBL/GenBank/DDBJ databases">
        <title>Genome public.</title>
        <authorList>
            <person name="Liu C."/>
            <person name="Sun Q."/>
        </authorList>
    </citation>
    <scope>NUCLEOTIDE SEQUENCE</scope>
    <source>
        <strain evidence="16">H8</strain>
    </source>
</reference>
<evidence type="ECO:0000256" key="12">
    <source>
        <dbReference type="ARBA" id="ARBA00023204"/>
    </source>
</evidence>
<gene>
    <name evidence="16" type="primary">mutY</name>
    <name evidence="16" type="ORF">H8698_03570</name>
</gene>
<dbReference type="PANTHER" id="PTHR42944">
    <property type="entry name" value="ADENINE DNA GLYCOSYLASE"/>
    <property type="match status" value="1"/>
</dbReference>
<dbReference type="Gene3D" id="1.10.340.30">
    <property type="entry name" value="Hypothetical protein, domain 2"/>
    <property type="match status" value="1"/>
</dbReference>
<dbReference type="FunFam" id="1.10.340.30:FF:000002">
    <property type="entry name" value="Adenine DNA glycosylase"/>
    <property type="match status" value="1"/>
</dbReference>
<evidence type="ECO:0000256" key="3">
    <source>
        <dbReference type="ARBA" id="ARBA00008343"/>
    </source>
</evidence>
<dbReference type="GO" id="GO:0000701">
    <property type="term" value="F:purine-specific mismatch base pair DNA N-glycosylase activity"/>
    <property type="evidence" value="ECO:0007669"/>
    <property type="project" value="UniProtKB-EC"/>
</dbReference>
<dbReference type="Gene3D" id="1.10.1670.10">
    <property type="entry name" value="Helix-hairpin-Helix base-excision DNA repair enzymes (C-terminal)"/>
    <property type="match status" value="1"/>
</dbReference>
<evidence type="ECO:0000256" key="11">
    <source>
        <dbReference type="ARBA" id="ARBA00023014"/>
    </source>
</evidence>
<dbReference type="InterPro" id="IPR029119">
    <property type="entry name" value="MutY_C"/>
</dbReference>
<comment type="function">
    <text evidence="2">Adenine glycosylase active on G-A mispairs. MutY also corrects error-prone DNA synthesis past GO lesions which are due to the oxidatively damaged form of guanine: 7,8-dihydro-8-oxoguanine (8-oxo-dGTP).</text>
</comment>
<evidence type="ECO:0000256" key="6">
    <source>
        <dbReference type="ARBA" id="ARBA00022485"/>
    </source>
</evidence>
<comment type="caution">
    <text evidence="16">The sequence shown here is derived from an EMBL/GenBank/DDBJ whole genome shotgun (WGS) entry which is preliminary data.</text>
</comment>
<dbReference type="GO" id="GO:0051539">
    <property type="term" value="F:4 iron, 4 sulfur cluster binding"/>
    <property type="evidence" value="ECO:0007669"/>
    <property type="project" value="UniProtKB-UniRule"/>
</dbReference>
<dbReference type="InterPro" id="IPR023170">
    <property type="entry name" value="HhH_base_excis_C"/>
</dbReference>
<comment type="catalytic activity">
    <reaction evidence="1 14">
        <text>Hydrolyzes free adenine bases from 7,8-dihydro-8-oxoguanine:adenine mismatched double-stranded DNA, leaving an apurinic site.</text>
        <dbReference type="EC" id="3.2.2.31"/>
    </reaction>
</comment>
<comment type="cofactor">
    <cofactor evidence="14">
        <name>[4Fe-4S] cluster</name>
        <dbReference type="ChEBI" id="CHEBI:49883"/>
    </cofactor>
    <text evidence="14">Binds 1 [4Fe-4S] cluster.</text>
</comment>
<accession>A0A926DJG8</accession>
<organism evidence="16 17">
    <name type="scientific">Congzhengia minquanensis</name>
    <dbReference type="NCBI Taxonomy" id="2763657"/>
    <lineage>
        <taxon>Bacteria</taxon>
        <taxon>Bacillati</taxon>
        <taxon>Bacillota</taxon>
        <taxon>Clostridia</taxon>
        <taxon>Eubacteriales</taxon>
        <taxon>Oscillospiraceae</taxon>
        <taxon>Congzhengia</taxon>
    </lineage>
</organism>
<keyword evidence="11" id="KW-0411">Iron-sulfur</keyword>
<dbReference type="InterPro" id="IPR044298">
    <property type="entry name" value="MIG/MutY"/>
</dbReference>
<evidence type="ECO:0000256" key="2">
    <source>
        <dbReference type="ARBA" id="ARBA00002933"/>
    </source>
</evidence>
<protein>
    <recommendedName>
        <fullName evidence="5 14">Adenine DNA glycosylase</fullName>
        <ecNumber evidence="4 14">3.2.2.31</ecNumber>
    </recommendedName>
</protein>
<evidence type="ECO:0000256" key="8">
    <source>
        <dbReference type="ARBA" id="ARBA00022763"/>
    </source>
</evidence>
<dbReference type="GO" id="GO:0006284">
    <property type="term" value="P:base-excision repair"/>
    <property type="evidence" value="ECO:0007669"/>
    <property type="project" value="UniProtKB-UniRule"/>
</dbReference>
<dbReference type="Gene3D" id="3.90.79.10">
    <property type="entry name" value="Nucleoside Triphosphate Pyrophosphohydrolase"/>
    <property type="match status" value="1"/>
</dbReference>
<evidence type="ECO:0000256" key="7">
    <source>
        <dbReference type="ARBA" id="ARBA00022723"/>
    </source>
</evidence>